<evidence type="ECO:0000313" key="2">
    <source>
        <dbReference type="EMBL" id="CAK8992549.1"/>
    </source>
</evidence>
<evidence type="ECO:0000256" key="1">
    <source>
        <dbReference type="SAM" id="SignalP"/>
    </source>
</evidence>
<proteinExistence type="predicted"/>
<evidence type="ECO:0000313" key="3">
    <source>
        <dbReference type="Proteomes" id="UP001642464"/>
    </source>
</evidence>
<organism evidence="2 3">
    <name type="scientific">Durusdinium trenchii</name>
    <dbReference type="NCBI Taxonomy" id="1381693"/>
    <lineage>
        <taxon>Eukaryota</taxon>
        <taxon>Sar</taxon>
        <taxon>Alveolata</taxon>
        <taxon>Dinophyceae</taxon>
        <taxon>Suessiales</taxon>
        <taxon>Symbiodiniaceae</taxon>
        <taxon>Durusdinium</taxon>
    </lineage>
</organism>
<dbReference type="EMBL" id="CAXAMM010001579">
    <property type="protein sequence ID" value="CAK8992549.1"/>
    <property type="molecule type" value="Genomic_DNA"/>
</dbReference>
<keyword evidence="3" id="KW-1185">Reference proteome</keyword>
<comment type="caution">
    <text evidence="2">The sequence shown here is derived from an EMBL/GenBank/DDBJ whole genome shotgun (WGS) entry which is preliminary data.</text>
</comment>
<protein>
    <submittedName>
        <fullName evidence="2">Uncharacterized protein</fullName>
    </submittedName>
</protein>
<keyword evidence="1" id="KW-0732">Signal</keyword>
<dbReference type="Proteomes" id="UP001642464">
    <property type="component" value="Unassembled WGS sequence"/>
</dbReference>
<reference evidence="2 3" key="1">
    <citation type="submission" date="2024-02" db="EMBL/GenBank/DDBJ databases">
        <authorList>
            <person name="Chen Y."/>
            <person name="Shah S."/>
            <person name="Dougan E. K."/>
            <person name="Thang M."/>
            <person name="Chan C."/>
        </authorList>
    </citation>
    <scope>NUCLEOTIDE SEQUENCE [LARGE SCALE GENOMIC DNA]</scope>
</reference>
<feature type="signal peptide" evidence="1">
    <location>
        <begin position="1"/>
        <end position="19"/>
    </location>
</feature>
<gene>
    <name evidence="2" type="ORF">SCF082_LOCUS3147</name>
</gene>
<sequence length="694" mass="76369">MKFQLALTLAALGAIHSNANDGVCQGSCQAVCKVTGDPHVTDFFGESTFHTPPDATEANFYTYQGDFTIKAPITTVSDNSGDVFHLIYTLHFGSTVLKASEVCPNNKTDVPHVQLEHSFGDKGFAWIDVYCATSPTKSKLTGAFLNFEVHKMDFTDDPTATFETLEKDSTGFCMGQNEGRRLRGVRSLSGAGPTCATLCRPDDPCDAINDPHIKTFFNQKYSITNSQEESFVLYEMPGNTTYDHEHDVSKFVVKIWTESAGRIHKIDFGDEVITTANCTNGKNTLPLGLREVFDDGDILQMVVQCTNGMHSDNPQPIFLNVNSLVKYDFASGGSTDFRTVEEEQGSFGLCISQCFILSGLTPRPDATPLHHASSSDSCQAVCEVTGDPHVTDFFGESTFHTPPDATEANFYTYQGDFTIKAPITTVTDSSGDEFHLIYTLNFGDTTLKASEVCPNNQTDVPHVQLEHSFGDKGFVWIDVYCATSPHKPKLTGAFLNFNVYKMDFTDDPTATFETLEKDSTGFCMGQNEGRRLRGVRSLSGAGPTCATLCRPSAPCSAINDPHIQTFFNKDYSITNSQEESFVLYEMPGNTTYDHDHDVSKFVVKIWTESAGRIHKIDFGDEVITTANCTNGKNTLPLGLREVFDDGDILQMVVQCTNGMHSDNPQPIFLNVNSLVKYDFASGGSTDFRTVEEEQ</sequence>
<feature type="chain" id="PRO_5046023532" evidence="1">
    <location>
        <begin position="20"/>
        <end position="694"/>
    </location>
</feature>
<accession>A0ABP0HQS4</accession>
<name>A0ABP0HQS4_9DINO</name>
<feature type="non-terminal residue" evidence="2">
    <location>
        <position position="694"/>
    </location>
</feature>